<sequence>MALSHWRLIQRATYLAFTPISDDWVVRDIWVFKQYCLSIMITPKLPKTTGNFMARISKQEREQNQRTYDEYIFNLFVTEGWECVTLDRVSKGLGIRKSTLQGYYPDKYAFLNVLQGRVFPLIVGQLDFTSRIAFINAWSNLLVTNNVFQQAVKMLLITIVKNGGESRPRVQAPIRRLINELEKNVGHEEANSTIKECLGAALMLLAFPDSTE</sequence>
<name>A0ACC7RE01_9VIBR</name>
<protein>
    <submittedName>
        <fullName evidence="1">TetR/AcrR family transcriptional regulator</fullName>
    </submittedName>
</protein>
<evidence type="ECO:0000313" key="1">
    <source>
        <dbReference type="EMBL" id="MGI1899714.1"/>
    </source>
</evidence>
<comment type="caution">
    <text evidence="1">The sequence shown here is derived from an EMBL/GenBank/DDBJ whole genome shotgun (WGS) entry which is preliminary data.</text>
</comment>
<proteinExistence type="predicted"/>
<dbReference type="Proteomes" id="UP001354073">
    <property type="component" value="Unassembled WGS sequence"/>
</dbReference>
<gene>
    <name evidence="1" type="ORF">REH74_019535</name>
</gene>
<accession>A0ACC7RE01</accession>
<organism evidence="1 2">
    <name type="scientific">Vibrio campbellii</name>
    <dbReference type="NCBI Taxonomy" id="680"/>
    <lineage>
        <taxon>Bacteria</taxon>
        <taxon>Pseudomonadati</taxon>
        <taxon>Pseudomonadota</taxon>
        <taxon>Gammaproteobacteria</taxon>
        <taxon>Vibrionales</taxon>
        <taxon>Vibrionaceae</taxon>
        <taxon>Vibrio</taxon>
    </lineage>
</organism>
<dbReference type="EMBL" id="JAVHXJ020000119">
    <property type="protein sequence ID" value="MGI1899714.1"/>
    <property type="molecule type" value="Genomic_DNA"/>
</dbReference>
<reference evidence="1" key="1">
    <citation type="submission" date="2024-11" db="EMBL/GenBank/DDBJ databases">
        <title>Identification of new Vibrio campbellii strains harboring the pVA1 plasmid isolated from Penaeus vannamei postlarvae affected by outbreaks of acute hepatopancreatic necrosis disease (AHPND) in Mexico.</title>
        <authorList>
            <person name="Gomez-Gil B."/>
            <person name="Enciso-Ibarra J."/>
        </authorList>
    </citation>
    <scope>NUCLEOTIDE SEQUENCE</scope>
    <source>
        <strain evidence="1">M270204</strain>
    </source>
</reference>
<evidence type="ECO:0000313" key="2">
    <source>
        <dbReference type="Proteomes" id="UP001354073"/>
    </source>
</evidence>